<dbReference type="InterPro" id="IPR050090">
    <property type="entry name" value="Tyrosine_recombinase_XerCD"/>
</dbReference>
<keyword evidence="2" id="KW-0229">DNA integration</keyword>
<evidence type="ECO:0000313" key="9">
    <source>
        <dbReference type="Proteomes" id="UP000199477"/>
    </source>
</evidence>
<dbReference type="PROSITE" id="PS51900">
    <property type="entry name" value="CB"/>
    <property type="match status" value="1"/>
</dbReference>
<dbReference type="AlphaFoldDB" id="A0A1I2EEB8"/>
<dbReference type="SUPFAM" id="SSF56349">
    <property type="entry name" value="DNA breaking-rejoining enzymes"/>
    <property type="match status" value="1"/>
</dbReference>
<evidence type="ECO:0000259" key="7">
    <source>
        <dbReference type="PROSITE" id="PS51900"/>
    </source>
</evidence>
<dbReference type="CDD" id="cd00796">
    <property type="entry name" value="INT_Rci_Hp1_C"/>
    <property type="match status" value="1"/>
</dbReference>
<dbReference type="InterPro" id="IPR011010">
    <property type="entry name" value="DNA_brk_join_enz"/>
</dbReference>
<sequence length="277" mass="31959">MHTWDDAARLWLVEKKHKADIDRDGQKLEWLKPYFGGKPLAQIDREAVMVVAWDKAKATSPATANRLLALIRAIFRRACRVWEWIDRMPFAELFPESEGRVRWITSYQARALFSELPPHQLDMVLFALATGLRQGNVLRLDWSQVDMRRKLAWIHGDQAKGRRSFSVPLNEAALAVLRRCKGSHPSRVFTYRGNPIAWANTKAWRKALKRAGIKNFRWHDLRHIWASWHVQHGTPLFVVQDLGAWRSSTMVRRYAHLAPSQYAAHAATIDGVIGNQT</sequence>
<dbReference type="PANTHER" id="PTHR30349:SF64">
    <property type="entry name" value="PROPHAGE INTEGRASE INTD-RELATED"/>
    <property type="match status" value="1"/>
</dbReference>
<accession>A0A1I2EEB8</accession>
<evidence type="ECO:0000256" key="2">
    <source>
        <dbReference type="ARBA" id="ARBA00022908"/>
    </source>
</evidence>
<dbReference type="EMBL" id="FONH01000005">
    <property type="protein sequence ID" value="SFE90808.1"/>
    <property type="molecule type" value="Genomic_DNA"/>
</dbReference>
<evidence type="ECO:0000256" key="5">
    <source>
        <dbReference type="PROSITE-ProRule" id="PRU01248"/>
    </source>
</evidence>
<dbReference type="GO" id="GO:0015074">
    <property type="term" value="P:DNA integration"/>
    <property type="evidence" value="ECO:0007669"/>
    <property type="project" value="UniProtKB-KW"/>
</dbReference>
<evidence type="ECO:0000313" key="8">
    <source>
        <dbReference type="EMBL" id="SFE90808.1"/>
    </source>
</evidence>
<comment type="similarity">
    <text evidence="1">Belongs to the 'phage' integrase family.</text>
</comment>
<dbReference type="GO" id="GO:0003677">
    <property type="term" value="F:DNA binding"/>
    <property type="evidence" value="ECO:0007669"/>
    <property type="project" value="UniProtKB-UniRule"/>
</dbReference>
<protein>
    <submittedName>
        <fullName evidence="8">Site-specific recombinase XerD</fullName>
    </submittedName>
</protein>
<dbReference type="PROSITE" id="PS51898">
    <property type="entry name" value="TYR_RECOMBINASE"/>
    <property type="match status" value="1"/>
</dbReference>
<dbReference type="Gene3D" id="1.10.150.130">
    <property type="match status" value="1"/>
</dbReference>
<evidence type="ECO:0000256" key="1">
    <source>
        <dbReference type="ARBA" id="ARBA00008857"/>
    </source>
</evidence>
<keyword evidence="3 5" id="KW-0238">DNA-binding</keyword>
<dbReference type="InterPro" id="IPR044068">
    <property type="entry name" value="CB"/>
</dbReference>
<proteinExistence type="inferred from homology"/>
<evidence type="ECO:0000259" key="6">
    <source>
        <dbReference type="PROSITE" id="PS51898"/>
    </source>
</evidence>
<reference evidence="9" key="1">
    <citation type="submission" date="2016-10" db="EMBL/GenBank/DDBJ databases">
        <authorList>
            <person name="Varghese N."/>
            <person name="Submissions S."/>
        </authorList>
    </citation>
    <scope>NUCLEOTIDE SEQUENCE [LARGE SCALE GENOMIC DNA]</scope>
    <source>
        <strain evidence="9">UNC178MFTsu3.1</strain>
    </source>
</reference>
<organism evidence="8 9">
    <name type="scientific">Dyella marensis</name>
    <dbReference type="NCBI Taxonomy" id="500610"/>
    <lineage>
        <taxon>Bacteria</taxon>
        <taxon>Pseudomonadati</taxon>
        <taxon>Pseudomonadota</taxon>
        <taxon>Gammaproteobacteria</taxon>
        <taxon>Lysobacterales</taxon>
        <taxon>Rhodanobacteraceae</taxon>
        <taxon>Dyella</taxon>
    </lineage>
</organism>
<dbReference type="InterPro" id="IPR002104">
    <property type="entry name" value="Integrase_catalytic"/>
</dbReference>
<dbReference type="Gene3D" id="1.10.443.10">
    <property type="entry name" value="Intergrase catalytic core"/>
    <property type="match status" value="1"/>
</dbReference>
<dbReference type="GO" id="GO:0006310">
    <property type="term" value="P:DNA recombination"/>
    <property type="evidence" value="ECO:0007669"/>
    <property type="project" value="UniProtKB-KW"/>
</dbReference>
<dbReference type="InterPro" id="IPR013762">
    <property type="entry name" value="Integrase-like_cat_sf"/>
</dbReference>
<evidence type="ECO:0000256" key="3">
    <source>
        <dbReference type="ARBA" id="ARBA00023125"/>
    </source>
</evidence>
<dbReference type="InterPro" id="IPR010998">
    <property type="entry name" value="Integrase_recombinase_N"/>
</dbReference>
<dbReference type="PANTHER" id="PTHR30349">
    <property type="entry name" value="PHAGE INTEGRASE-RELATED"/>
    <property type="match status" value="1"/>
</dbReference>
<gene>
    <name evidence="8" type="ORF">SAMN02799615_01908</name>
</gene>
<dbReference type="Pfam" id="PF00589">
    <property type="entry name" value="Phage_integrase"/>
    <property type="match status" value="1"/>
</dbReference>
<feature type="domain" description="Tyr recombinase" evidence="6">
    <location>
        <begin position="99"/>
        <end position="267"/>
    </location>
</feature>
<name>A0A1I2EEB8_9GAMM</name>
<evidence type="ECO:0000256" key="4">
    <source>
        <dbReference type="ARBA" id="ARBA00023172"/>
    </source>
</evidence>
<dbReference type="STRING" id="500610.SAMN02799615_01908"/>
<feature type="domain" description="Core-binding (CB)" evidence="7">
    <location>
        <begin position="2"/>
        <end position="79"/>
    </location>
</feature>
<dbReference type="RefSeq" id="WP_035323388.1">
    <property type="nucleotide sequence ID" value="NZ_FONH01000005.1"/>
</dbReference>
<dbReference type="Proteomes" id="UP000199477">
    <property type="component" value="Unassembled WGS sequence"/>
</dbReference>
<keyword evidence="4" id="KW-0233">DNA recombination</keyword>
<keyword evidence="9" id="KW-1185">Reference proteome</keyword>